<dbReference type="Proteomes" id="UP000037029">
    <property type="component" value="Chromosome"/>
</dbReference>
<dbReference type="EMBL" id="CP020925">
    <property type="protein sequence ID" value="ATP20786.1"/>
    <property type="molecule type" value="Genomic_DNA"/>
</dbReference>
<dbReference type="AlphaFoldDB" id="A0A0J9D3G1"/>
<proteinExistence type="predicted"/>
<reference evidence="1 2" key="1">
    <citation type="submission" date="2017-04" db="EMBL/GenBank/DDBJ databases">
        <title>Characterization, genome and methylation analysis of a phthalic acid esters degrading strain Sphingobium yanoikuyae SHJ.</title>
        <authorList>
            <person name="Feng L."/>
        </authorList>
    </citation>
    <scope>NUCLEOTIDE SEQUENCE [LARGE SCALE GENOMIC DNA]</scope>
    <source>
        <strain evidence="1 2">SHJ</strain>
    </source>
</reference>
<sequence length="142" mass="15511">MTSTDTKADYTAEEIKAYEAYLSALAEHNITCARVGATTKQKMDAAFAADRALKHFCEVAGHTPHSTRSPEDIRTIERMTAAMQNLADGARSAWAMVRAAYYMDVIDTLPEGCDPADHSVFVRLLRDAVLLLDSSLAKADAE</sequence>
<dbReference type="RefSeq" id="WP_048937755.1">
    <property type="nucleotide sequence ID" value="NZ_CP020925.1"/>
</dbReference>
<gene>
    <name evidence="1" type="ORF">BV87_21995</name>
</gene>
<evidence type="ECO:0000313" key="2">
    <source>
        <dbReference type="Proteomes" id="UP000037029"/>
    </source>
</evidence>
<accession>A0A0J9D3G1</accession>
<name>A0A0J9D3G1_SPHYA</name>
<evidence type="ECO:0000313" key="1">
    <source>
        <dbReference type="EMBL" id="ATP20786.1"/>
    </source>
</evidence>
<protein>
    <submittedName>
        <fullName evidence="1">Uncharacterized protein</fullName>
    </submittedName>
</protein>
<organism evidence="1 2">
    <name type="scientific">Sphingobium yanoikuyae</name>
    <name type="common">Sphingomonas yanoikuyae</name>
    <dbReference type="NCBI Taxonomy" id="13690"/>
    <lineage>
        <taxon>Bacteria</taxon>
        <taxon>Pseudomonadati</taxon>
        <taxon>Pseudomonadota</taxon>
        <taxon>Alphaproteobacteria</taxon>
        <taxon>Sphingomonadales</taxon>
        <taxon>Sphingomonadaceae</taxon>
        <taxon>Sphingobium</taxon>
    </lineage>
</organism>